<reference evidence="1 2" key="1">
    <citation type="journal article" date="2013" name="Curr. Biol.">
        <title>The Genome of the Foraminiferan Reticulomyxa filosa.</title>
        <authorList>
            <person name="Glockner G."/>
            <person name="Hulsmann N."/>
            <person name="Schleicher M."/>
            <person name="Noegel A.A."/>
            <person name="Eichinger L."/>
            <person name="Gallinger C."/>
            <person name="Pawlowski J."/>
            <person name="Sierra R."/>
            <person name="Euteneuer U."/>
            <person name="Pillet L."/>
            <person name="Moustafa A."/>
            <person name="Platzer M."/>
            <person name="Groth M."/>
            <person name="Szafranski K."/>
            <person name="Schliwa M."/>
        </authorList>
    </citation>
    <scope>NUCLEOTIDE SEQUENCE [LARGE SCALE GENOMIC DNA]</scope>
</reference>
<gene>
    <name evidence="1" type="ORF">RFI_26356</name>
</gene>
<dbReference type="EMBL" id="ASPP01022871">
    <property type="protein sequence ID" value="ETO11019.1"/>
    <property type="molecule type" value="Genomic_DNA"/>
</dbReference>
<dbReference type="Proteomes" id="UP000023152">
    <property type="component" value="Unassembled WGS sequence"/>
</dbReference>
<organism evidence="1 2">
    <name type="scientific">Reticulomyxa filosa</name>
    <dbReference type="NCBI Taxonomy" id="46433"/>
    <lineage>
        <taxon>Eukaryota</taxon>
        <taxon>Sar</taxon>
        <taxon>Rhizaria</taxon>
        <taxon>Retaria</taxon>
        <taxon>Foraminifera</taxon>
        <taxon>Monothalamids</taxon>
        <taxon>Reticulomyxidae</taxon>
        <taxon>Reticulomyxa</taxon>
    </lineage>
</organism>
<accession>X6MAZ1</accession>
<proteinExistence type="predicted"/>
<keyword evidence="2" id="KW-1185">Reference proteome</keyword>
<comment type="caution">
    <text evidence="1">The sequence shown here is derived from an EMBL/GenBank/DDBJ whole genome shotgun (WGS) entry which is preliminary data.</text>
</comment>
<evidence type="ECO:0000313" key="2">
    <source>
        <dbReference type="Proteomes" id="UP000023152"/>
    </source>
</evidence>
<evidence type="ECO:0000313" key="1">
    <source>
        <dbReference type="EMBL" id="ETO11019.1"/>
    </source>
</evidence>
<sequence>MCELTMGVGIESEFPSMSKITSEYEALSRNYRLNLTREIMKELKSDENIKGKFEITFLARFSHCVSFTILKLSYEFVNWYWNNQLECLRKPFGLSNKQIAQRYFQVIFQEQFKSSFIQLCEEGKNSINLKLEEEISKENTYFRDLLNIIINKTKEKKEDNKLNNKKNELIQSCLRSMWSCLLSKPSLQLYPLQFTSNPQLNYEVQSRNPEIILDYLGKHDCDNIGYFTWPTLLRSDTNHLLHIPVTVCYAPFDFLVFAQKKISASDQH</sequence>
<protein>
    <submittedName>
        <fullName evidence="1">Uncharacterized protein</fullName>
    </submittedName>
</protein>
<dbReference type="AlphaFoldDB" id="X6MAZ1"/>
<name>X6MAZ1_RETFI</name>